<keyword evidence="6" id="KW-0408">Iron</keyword>
<dbReference type="Gene3D" id="3.40.640.10">
    <property type="entry name" value="Type I PLP-dependent aspartate aminotransferase-like (Major domain)"/>
    <property type="match status" value="1"/>
</dbReference>
<evidence type="ECO:0000256" key="6">
    <source>
        <dbReference type="ARBA" id="ARBA00023004"/>
    </source>
</evidence>
<keyword evidence="7" id="KW-0411">Iron-sulfur</keyword>
<dbReference type="Proteomes" id="UP000177565">
    <property type="component" value="Unassembled WGS sequence"/>
</dbReference>
<dbReference type="InterPro" id="IPR015421">
    <property type="entry name" value="PyrdxlP-dep_Trfase_major"/>
</dbReference>
<dbReference type="PANTHER" id="PTHR11601">
    <property type="entry name" value="CYSTEINE DESULFURYLASE FAMILY MEMBER"/>
    <property type="match status" value="1"/>
</dbReference>
<dbReference type="InterPro" id="IPR016454">
    <property type="entry name" value="Cysteine_dSase"/>
</dbReference>
<dbReference type="InterPro" id="IPR015424">
    <property type="entry name" value="PyrdxlP-dep_Trfase"/>
</dbReference>
<evidence type="ECO:0000259" key="9">
    <source>
        <dbReference type="Pfam" id="PF00266"/>
    </source>
</evidence>
<sequence>MSKKRIYLDYATTTPLDPLVEREMRPYWSRDFGNPSSLHAEGARAERALSEVRTKIARVLQAHSTEIIFTASGTEANNLAILGYIHALEEKSVALGGMHVIASAIEHSSVRECLINLSKRGVKVTWLSVSSEGIISVTELEKLVTSQTVLVSIMLANNEIGTVQPVGRISALLKKINQTRKDLPIRLHTDACQASLYLNVNQNRLGADLITLDGHKMYGPKGIGILYVRRGTLVSALLYGGGQERGIRPGTENVPLAVGFAKAFELAVKRHEKESERITRLRDYFFSELDRKIPTALINGSRTERLPNNINFSLPGLHTEFTVIQLDALGIACSTKSACLEDKGESYVVKSLGRADGLEKSSLRFTLGRTSTKKDIDHAISGLQKILTQ</sequence>
<dbReference type="STRING" id="1802312.A3C06_00805"/>
<gene>
    <name evidence="10" type="ORF">A3C06_00805</name>
</gene>
<keyword evidence="3" id="KW-0808">Transferase</keyword>
<evidence type="ECO:0000256" key="3">
    <source>
        <dbReference type="ARBA" id="ARBA00022679"/>
    </source>
</evidence>
<comment type="catalytic activity">
    <reaction evidence="8">
        <text>(sulfur carrier)-H + L-cysteine = (sulfur carrier)-SH + L-alanine</text>
        <dbReference type="Rhea" id="RHEA:43892"/>
        <dbReference type="Rhea" id="RHEA-COMP:14737"/>
        <dbReference type="Rhea" id="RHEA-COMP:14739"/>
        <dbReference type="ChEBI" id="CHEBI:29917"/>
        <dbReference type="ChEBI" id="CHEBI:35235"/>
        <dbReference type="ChEBI" id="CHEBI:57972"/>
        <dbReference type="ChEBI" id="CHEBI:64428"/>
        <dbReference type="EC" id="2.8.1.7"/>
    </reaction>
</comment>
<dbReference type="EMBL" id="MHRQ01000027">
    <property type="protein sequence ID" value="OHA26096.1"/>
    <property type="molecule type" value="Genomic_DNA"/>
</dbReference>
<dbReference type="GO" id="GO:0046872">
    <property type="term" value="F:metal ion binding"/>
    <property type="evidence" value="ECO:0007669"/>
    <property type="project" value="UniProtKB-KW"/>
</dbReference>
<organism evidence="10 11">
    <name type="scientific">Candidatus Taylorbacteria bacterium RIFCSPHIGHO2_02_FULL_46_13</name>
    <dbReference type="NCBI Taxonomy" id="1802312"/>
    <lineage>
        <taxon>Bacteria</taxon>
        <taxon>Candidatus Tayloriibacteriota</taxon>
    </lineage>
</organism>
<dbReference type="AlphaFoldDB" id="A0A1G2MQF9"/>
<name>A0A1G2MQF9_9BACT</name>
<keyword evidence="4" id="KW-0479">Metal-binding</keyword>
<dbReference type="InterPro" id="IPR000192">
    <property type="entry name" value="Aminotrans_V_dom"/>
</dbReference>
<dbReference type="InterPro" id="IPR015422">
    <property type="entry name" value="PyrdxlP-dep_Trfase_small"/>
</dbReference>
<evidence type="ECO:0000256" key="7">
    <source>
        <dbReference type="ARBA" id="ARBA00023014"/>
    </source>
</evidence>
<evidence type="ECO:0000313" key="11">
    <source>
        <dbReference type="Proteomes" id="UP000177565"/>
    </source>
</evidence>
<evidence type="ECO:0000256" key="4">
    <source>
        <dbReference type="ARBA" id="ARBA00022723"/>
    </source>
</evidence>
<evidence type="ECO:0000313" key="10">
    <source>
        <dbReference type="EMBL" id="OHA26096.1"/>
    </source>
</evidence>
<feature type="domain" description="Aminotransferase class V" evidence="9">
    <location>
        <begin position="6"/>
        <end position="377"/>
    </location>
</feature>
<dbReference type="Pfam" id="PF00266">
    <property type="entry name" value="Aminotran_5"/>
    <property type="match status" value="1"/>
</dbReference>
<dbReference type="PIRSF" id="PIRSF005572">
    <property type="entry name" value="NifS"/>
    <property type="match status" value="1"/>
</dbReference>
<protein>
    <recommendedName>
        <fullName evidence="9">Aminotransferase class V domain-containing protein</fullName>
    </recommendedName>
</protein>
<keyword evidence="5" id="KW-0663">Pyridoxal phosphate</keyword>
<dbReference type="GO" id="GO:0031071">
    <property type="term" value="F:cysteine desulfurase activity"/>
    <property type="evidence" value="ECO:0007669"/>
    <property type="project" value="UniProtKB-EC"/>
</dbReference>
<accession>A0A1G2MQF9</accession>
<proteinExistence type="inferred from homology"/>
<dbReference type="PANTHER" id="PTHR11601:SF34">
    <property type="entry name" value="CYSTEINE DESULFURASE"/>
    <property type="match status" value="1"/>
</dbReference>
<evidence type="ECO:0000256" key="8">
    <source>
        <dbReference type="ARBA" id="ARBA00050776"/>
    </source>
</evidence>
<evidence type="ECO:0000256" key="5">
    <source>
        <dbReference type="ARBA" id="ARBA00022898"/>
    </source>
</evidence>
<comment type="caution">
    <text evidence="10">The sequence shown here is derived from an EMBL/GenBank/DDBJ whole genome shotgun (WGS) entry which is preliminary data.</text>
</comment>
<reference evidence="10 11" key="1">
    <citation type="journal article" date="2016" name="Nat. Commun.">
        <title>Thousands of microbial genomes shed light on interconnected biogeochemical processes in an aquifer system.</title>
        <authorList>
            <person name="Anantharaman K."/>
            <person name="Brown C.T."/>
            <person name="Hug L.A."/>
            <person name="Sharon I."/>
            <person name="Castelle C.J."/>
            <person name="Probst A.J."/>
            <person name="Thomas B.C."/>
            <person name="Singh A."/>
            <person name="Wilkins M.J."/>
            <person name="Karaoz U."/>
            <person name="Brodie E.L."/>
            <person name="Williams K.H."/>
            <person name="Hubbard S.S."/>
            <person name="Banfield J.F."/>
        </authorList>
    </citation>
    <scope>NUCLEOTIDE SEQUENCE [LARGE SCALE GENOMIC DNA]</scope>
</reference>
<evidence type="ECO:0000256" key="2">
    <source>
        <dbReference type="ARBA" id="ARBA00006490"/>
    </source>
</evidence>
<dbReference type="Gene3D" id="1.10.260.50">
    <property type="match status" value="1"/>
</dbReference>
<dbReference type="SUPFAM" id="SSF53383">
    <property type="entry name" value="PLP-dependent transferases"/>
    <property type="match status" value="1"/>
</dbReference>
<comment type="similarity">
    <text evidence="2">Belongs to the class-V pyridoxal-phosphate-dependent aminotransferase family. NifS/IscS subfamily.</text>
</comment>
<dbReference type="GO" id="GO:0051536">
    <property type="term" value="F:iron-sulfur cluster binding"/>
    <property type="evidence" value="ECO:0007669"/>
    <property type="project" value="UniProtKB-KW"/>
</dbReference>
<dbReference type="Gene3D" id="3.90.1150.10">
    <property type="entry name" value="Aspartate Aminotransferase, domain 1"/>
    <property type="match status" value="1"/>
</dbReference>
<evidence type="ECO:0000256" key="1">
    <source>
        <dbReference type="ARBA" id="ARBA00001933"/>
    </source>
</evidence>
<comment type="cofactor">
    <cofactor evidence="1">
        <name>pyridoxal 5'-phosphate</name>
        <dbReference type="ChEBI" id="CHEBI:597326"/>
    </cofactor>
</comment>